<dbReference type="EMBL" id="CAICTM010001072">
    <property type="protein sequence ID" value="CAB9520109.1"/>
    <property type="molecule type" value="Genomic_DNA"/>
</dbReference>
<evidence type="ECO:0000256" key="5">
    <source>
        <dbReference type="ARBA" id="ARBA00022692"/>
    </source>
</evidence>
<gene>
    <name evidence="12" type="ORF">SEMRO_1074_G238300.2</name>
</gene>
<keyword evidence="8" id="KW-0333">Golgi apparatus</keyword>
<evidence type="ECO:0000256" key="11">
    <source>
        <dbReference type="SAM" id="Phobius"/>
    </source>
</evidence>
<evidence type="ECO:0000256" key="8">
    <source>
        <dbReference type="ARBA" id="ARBA00023034"/>
    </source>
</evidence>
<feature type="region of interest" description="Disordered" evidence="10">
    <location>
        <begin position="85"/>
        <end position="119"/>
    </location>
</feature>
<evidence type="ECO:0000256" key="7">
    <source>
        <dbReference type="ARBA" id="ARBA00022989"/>
    </source>
</evidence>
<comment type="subcellular location">
    <subcellularLocation>
        <location evidence="1">Golgi apparatus membrane</location>
        <topology evidence="1">Single-pass type II membrane protein</topology>
    </subcellularLocation>
</comment>
<dbReference type="OrthoDB" id="42006at2759"/>
<feature type="compositionally biased region" description="Basic residues" evidence="10">
    <location>
        <begin position="93"/>
        <end position="104"/>
    </location>
</feature>
<name>A0A9N8EJ83_9STRA</name>
<dbReference type="GO" id="GO:0000139">
    <property type="term" value="C:Golgi membrane"/>
    <property type="evidence" value="ECO:0007669"/>
    <property type="project" value="UniProtKB-SubCell"/>
</dbReference>
<evidence type="ECO:0000256" key="1">
    <source>
        <dbReference type="ARBA" id="ARBA00004323"/>
    </source>
</evidence>
<dbReference type="Proteomes" id="UP001153069">
    <property type="component" value="Unassembled WGS sequence"/>
</dbReference>
<evidence type="ECO:0000256" key="9">
    <source>
        <dbReference type="ARBA" id="ARBA00023136"/>
    </source>
</evidence>
<evidence type="ECO:0000256" key="4">
    <source>
        <dbReference type="ARBA" id="ARBA00022679"/>
    </source>
</evidence>
<keyword evidence="13" id="KW-1185">Reference proteome</keyword>
<accession>A0A9N8EJ83</accession>
<dbReference type="Pfam" id="PF01762">
    <property type="entry name" value="Galactosyl_T"/>
    <property type="match status" value="1"/>
</dbReference>
<keyword evidence="5 11" id="KW-0812">Transmembrane</keyword>
<proteinExistence type="inferred from homology"/>
<keyword evidence="7 11" id="KW-1133">Transmembrane helix</keyword>
<keyword evidence="9 11" id="KW-0472">Membrane</keyword>
<comment type="caution">
    <text evidence="12">The sequence shown here is derived from an EMBL/GenBank/DDBJ whole genome shotgun (WGS) entry which is preliminary data.</text>
</comment>
<evidence type="ECO:0008006" key="14">
    <source>
        <dbReference type="Google" id="ProtNLM"/>
    </source>
</evidence>
<evidence type="ECO:0000313" key="12">
    <source>
        <dbReference type="EMBL" id="CAB9520109.1"/>
    </source>
</evidence>
<dbReference type="InterPro" id="IPR002659">
    <property type="entry name" value="Glyco_trans_31"/>
</dbReference>
<dbReference type="AlphaFoldDB" id="A0A9N8EJ83"/>
<organism evidence="12 13">
    <name type="scientific">Seminavis robusta</name>
    <dbReference type="NCBI Taxonomy" id="568900"/>
    <lineage>
        <taxon>Eukaryota</taxon>
        <taxon>Sar</taxon>
        <taxon>Stramenopiles</taxon>
        <taxon>Ochrophyta</taxon>
        <taxon>Bacillariophyta</taxon>
        <taxon>Bacillariophyceae</taxon>
        <taxon>Bacillariophycidae</taxon>
        <taxon>Naviculales</taxon>
        <taxon>Naviculaceae</taxon>
        <taxon>Seminavis</taxon>
    </lineage>
</organism>
<sequence>MGLLYPVTGVKFVFASSVLLCMLGWFSVLQKLQANSANLQTNCLQEQQHHHMIHQDWKLEKQQQIQSTRQLSSKGHTAHMAPHELSKQNMPKGPHKHLATHHASHSTSTTTNKKHPNKKKRLRVLMGIFTMDKAIQGPYRREFRKLFKVFPMFNDTRVCSLYDFQMAPNDELRYQCQFIYTFVVGGNKTNNARTELVDDSAPITVTPSTNHNHNHIRSKDLRSATDVTFLNIQENMNDGKSQTWFKYAAMLMQQYDLDYAGKMDSDSLPYMDKFFSWAHTYLPPPPYNAGILAGVPIDKLWWQSRSKAQMALDETEDFFKNSFGKVFHLYAAGQCYILSRDLVHTVVLEAPHSHAYQEGHEDHDISAMAFHSSKPISFHFLNLQQQFWRHPVKRYKKKVRYWRTLWHNENVRLKEVLRQRRDQIMLKTQNNNNGVVVVDDDAVFVTPEQLAAPVQTAQEEVTEGEEEEEEAEVDENGEEDNNAAEE</sequence>
<keyword evidence="4" id="KW-0808">Transferase</keyword>
<reference evidence="12" key="1">
    <citation type="submission" date="2020-06" db="EMBL/GenBank/DDBJ databases">
        <authorList>
            <consortium name="Plant Systems Biology data submission"/>
        </authorList>
    </citation>
    <scope>NUCLEOTIDE SEQUENCE</scope>
    <source>
        <strain evidence="12">D6</strain>
    </source>
</reference>
<protein>
    <recommendedName>
        <fullName evidence="14">Hexosyltransferase</fullName>
    </recommendedName>
</protein>
<evidence type="ECO:0000313" key="13">
    <source>
        <dbReference type="Proteomes" id="UP001153069"/>
    </source>
</evidence>
<comment type="similarity">
    <text evidence="2">Belongs to the glycosyltransferase 31 family.</text>
</comment>
<dbReference type="GO" id="GO:0016758">
    <property type="term" value="F:hexosyltransferase activity"/>
    <property type="evidence" value="ECO:0007669"/>
    <property type="project" value="InterPro"/>
</dbReference>
<feature type="region of interest" description="Disordered" evidence="10">
    <location>
        <begin position="449"/>
        <end position="486"/>
    </location>
</feature>
<evidence type="ECO:0000256" key="3">
    <source>
        <dbReference type="ARBA" id="ARBA00022676"/>
    </source>
</evidence>
<feature type="compositionally biased region" description="Acidic residues" evidence="10">
    <location>
        <begin position="460"/>
        <end position="486"/>
    </location>
</feature>
<evidence type="ECO:0000256" key="6">
    <source>
        <dbReference type="ARBA" id="ARBA00022968"/>
    </source>
</evidence>
<keyword evidence="6" id="KW-0735">Signal-anchor</keyword>
<keyword evidence="3" id="KW-0328">Glycosyltransferase</keyword>
<evidence type="ECO:0000256" key="2">
    <source>
        <dbReference type="ARBA" id="ARBA00008661"/>
    </source>
</evidence>
<feature type="transmembrane region" description="Helical" evidence="11">
    <location>
        <begin position="12"/>
        <end position="29"/>
    </location>
</feature>
<evidence type="ECO:0000256" key="10">
    <source>
        <dbReference type="SAM" id="MobiDB-lite"/>
    </source>
</evidence>